<dbReference type="RefSeq" id="WP_073362854.1">
    <property type="nucleotide sequence ID" value="NZ_FQVQ01000006.1"/>
</dbReference>
<evidence type="ECO:0000313" key="4">
    <source>
        <dbReference type="Proteomes" id="UP000184147"/>
    </source>
</evidence>
<feature type="region of interest" description="Disordered" evidence="1">
    <location>
        <begin position="210"/>
        <end position="231"/>
    </location>
</feature>
<reference evidence="3 4" key="1">
    <citation type="submission" date="2016-11" db="EMBL/GenBank/DDBJ databases">
        <authorList>
            <person name="Jaros S."/>
            <person name="Januszkiewicz K."/>
            <person name="Wedrychowicz H."/>
        </authorList>
    </citation>
    <scope>NUCLEOTIDE SEQUENCE [LARGE SCALE GENOMIC DNA]</scope>
    <source>
        <strain evidence="3 4">DSM 25660</strain>
    </source>
</reference>
<gene>
    <name evidence="3" type="ORF">SAMN05444377_10688</name>
</gene>
<keyword evidence="2" id="KW-0732">Signal</keyword>
<evidence type="ECO:0000256" key="2">
    <source>
        <dbReference type="SAM" id="SignalP"/>
    </source>
</evidence>
<dbReference type="OrthoDB" id="1143915at2"/>
<name>A0A1M5AI85_9FLAO</name>
<dbReference type="Proteomes" id="UP000184147">
    <property type="component" value="Unassembled WGS sequence"/>
</dbReference>
<evidence type="ECO:0000313" key="3">
    <source>
        <dbReference type="EMBL" id="SHF30030.1"/>
    </source>
</evidence>
<organism evidence="3 4">
    <name type="scientific">Flavobacterium fontis</name>
    <dbReference type="NCBI Taxonomy" id="1124188"/>
    <lineage>
        <taxon>Bacteria</taxon>
        <taxon>Pseudomonadati</taxon>
        <taxon>Bacteroidota</taxon>
        <taxon>Flavobacteriia</taxon>
        <taxon>Flavobacteriales</taxon>
        <taxon>Flavobacteriaceae</taxon>
        <taxon>Flavobacterium</taxon>
    </lineage>
</organism>
<evidence type="ECO:0000256" key="1">
    <source>
        <dbReference type="SAM" id="MobiDB-lite"/>
    </source>
</evidence>
<dbReference type="EMBL" id="FQVQ01000006">
    <property type="protein sequence ID" value="SHF30030.1"/>
    <property type="molecule type" value="Genomic_DNA"/>
</dbReference>
<feature type="compositionally biased region" description="Low complexity" evidence="1">
    <location>
        <begin position="213"/>
        <end position="225"/>
    </location>
</feature>
<proteinExistence type="predicted"/>
<sequence length="252" mass="26418">MKQTLLLISFFAASVSFAQVGVGTTDPQADLDVRTTNPSAPDAAAGIAIPQVDALPTTGNRAGQLVYFTTVNRYYYYDGVKWLAIYQQVHDFGDMKYSLKTVDHQGWVLLNGRAVSTLTPSQQAAATLLGFGESIPNLSDKTLVGSSVSKPLGGYGGNSTVTISQNQLPDVTLTTSTNGAHTHGAGTVGNYNLNLTGGITFQLLNGSTNTAQTTSSGSHSHTTSSINGGVSQESLNIQNPYMAANGFVYLGE</sequence>
<protein>
    <recommendedName>
        <fullName evidence="5">Microcystin-dependent protein</fullName>
    </recommendedName>
</protein>
<accession>A0A1M5AI85</accession>
<feature type="signal peptide" evidence="2">
    <location>
        <begin position="1"/>
        <end position="18"/>
    </location>
</feature>
<dbReference type="STRING" id="1124188.SAMN05444377_10688"/>
<feature type="chain" id="PRO_5012680103" description="Microcystin-dependent protein" evidence="2">
    <location>
        <begin position="19"/>
        <end position="252"/>
    </location>
</feature>
<dbReference type="AlphaFoldDB" id="A0A1M5AI85"/>
<evidence type="ECO:0008006" key="5">
    <source>
        <dbReference type="Google" id="ProtNLM"/>
    </source>
</evidence>
<keyword evidence="4" id="KW-1185">Reference proteome</keyword>